<dbReference type="InterPro" id="IPR051679">
    <property type="entry name" value="DASS-Related_Transporters"/>
</dbReference>
<accession>A0A369YL14</accession>
<feature type="transmembrane region" description="Helical" evidence="7">
    <location>
        <begin position="186"/>
        <end position="206"/>
    </location>
</feature>
<dbReference type="Gene3D" id="3.30.70.1450">
    <property type="entry name" value="Regulator of K+ conductance, C-terminal domain"/>
    <property type="match status" value="2"/>
</dbReference>
<evidence type="ECO:0000256" key="5">
    <source>
        <dbReference type="ARBA" id="ARBA00022989"/>
    </source>
</evidence>
<keyword evidence="2" id="KW-0813">Transport</keyword>
<evidence type="ECO:0000256" key="1">
    <source>
        <dbReference type="ARBA" id="ARBA00004141"/>
    </source>
</evidence>
<protein>
    <submittedName>
        <fullName evidence="9">SLC13 family permease</fullName>
    </submittedName>
</protein>
<feature type="transmembrane region" description="Helical" evidence="7">
    <location>
        <begin position="102"/>
        <end position="119"/>
    </location>
</feature>
<dbReference type="PANTHER" id="PTHR43652">
    <property type="entry name" value="BASIC AMINO ACID ANTIPORTER YFCC-RELATED"/>
    <property type="match status" value="1"/>
</dbReference>
<feature type="transmembrane region" description="Helical" evidence="7">
    <location>
        <begin position="430"/>
        <end position="463"/>
    </location>
</feature>
<reference evidence="9 10" key="1">
    <citation type="submission" date="2018-05" db="EMBL/GenBank/DDBJ databases">
        <title>Draft Genome Sequences for a Diverse set of 7 Haemophilus Species.</title>
        <authorList>
            <person name="Nichols M."/>
            <person name="Topaz N."/>
            <person name="Wang X."/>
            <person name="Wang X."/>
            <person name="Boxrud D."/>
        </authorList>
    </citation>
    <scope>NUCLEOTIDE SEQUENCE [LARGE SCALE GENOMIC DNA]</scope>
    <source>
        <strain evidence="9 10">C2002001239</strain>
    </source>
</reference>
<feature type="transmembrane region" description="Helical" evidence="7">
    <location>
        <begin position="561"/>
        <end position="579"/>
    </location>
</feature>
<comment type="subcellular location">
    <subcellularLocation>
        <location evidence="1">Membrane</location>
        <topology evidence="1">Multi-pass membrane protein</topology>
    </subcellularLocation>
</comment>
<keyword evidence="3 7" id="KW-0812">Transmembrane</keyword>
<dbReference type="EMBL" id="QEPN01000003">
    <property type="protein sequence ID" value="RDE72616.1"/>
    <property type="molecule type" value="Genomic_DNA"/>
</dbReference>
<feature type="transmembrane region" description="Helical" evidence="7">
    <location>
        <begin position="12"/>
        <end position="31"/>
    </location>
</feature>
<name>A0A369YL14_9PAST</name>
<dbReference type="Pfam" id="PF03600">
    <property type="entry name" value="CitMHS"/>
    <property type="match status" value="1"/>
</dbReference>
<organism evidence="9 10">
    <name type="scientific">Haemophilus sputorum</name>
    <dbReference type="NCBI Taxonomy" id="1078480"/>
    <lineage>
        <taxon>Bacteria</taxon>
        <taxon>Pseudomonadati</taxon>
        <taxon>Pseudomonadota</taxon>
        <taxon>Gammaproteobacteria</taxon>
        <taxon>Pasteurellales</taxon>
        <taxon>Pasteurellaceae</taxon>
        <taxon>Haemophilus</taxon>
    </lineage>
</organism>
<dbReference type="GO" id="GO:0008324">
    <property type="term" value="F:monoatomic cation transmembrane transporter activity"/>
    <property type="evidence" value="ECO:0007669"/>
    <property type="project" value="InterPro"/>
</dbReference>
<evidence type="ECO:0000256" key="3">
    <source>
        <dbReference type="ARBA" id="ARBA00022692"/>
    </source>
</evidence>
<comment type="caution">
    <text evidence="9">The sequence shown here is derived from an EMBL/GenBank/DDBJ whole genome shotgun (WGS) entry which is preliminary data.</text>
</comment>
<keyword evidence="6 7" id="KW-0472">Membrane</keyword>
<feature type="domain" description="RCK C-terminal" evidence="8">
    <location>
        <begin position="324"/>
        <end position="408"/>
    </location>
</feature>
<feature type="transmembrane region" description="Helical" evidence="7">
    <location>
        <begin position="506"/>
        <end position="525"/>
    </location>
</feature>
<dbReference type="PANTHER" id="PTHR43652:SF1">
    <property type="entry name" value="RESPONSE REGULATOR"/>
    <property type="match status" value="1"/>
</dbReference>
<evidence type="ECO:0000313" key="10">
    <source>
        <dbReference type="Proteomes" id="UP000253872"/>
    </source>
</evidence>
<gene>
    <name evidence="9" type="ORF">DPV93_04865</name>
</gene>
<feature type="transmembrane region" description="Helical" evidence="7">
    <location>
        <begin position="38"/>
        <end position="56"/>
    </location>
</feature>
<evidence type="ECO:0000256" key="7">
    <source>
        <dbReference type="SAM" id="Phobius"/>
    </source>
</evidence>
<dbReference type="PROSITE" id="PS51202">
    <property type="entry name" value="RCK_C"/>
    <property type="match status" value="1"/>
</dbReference>
<dbReference type="InterPro" id="IPR036721">
    <property type="entry name" value="RCK_C_sf"/>
</dbReference>
<keyword evidence="4" id="KW-0677">Repeat</keyword>
<sequence>MESLLSYLPNFMLQPLFWVLAWLAVAIFLFLQNKLRLDVIALIILVGFALSGILTLEEVLAGFSNPNMLLLALLYVVGEALSRTGIAYQISEHLMRIAGANEAKIIMLLMFAITTIGSFMSSTGIVAIFIPVVVAICSSMNIAPRRLMMSLSMAGLISGMTTLIATVPNLVTHAELVKAGYAGFKFFDFAPIGFVVMVVAMLYMLIARNWLDNGEQAATSTSKEETMSNLIAEYHLNGRAKMVILTEHSPFIGKTIDQLKLRSAYHLNIIAIQRYKNFRNITLAAFGNNQLRKKDILLMDIDVDEARFTELCQEFKLQIIELKGEYFSTHAKSVGMAEFTVKPETETIGRTIDSLNFRSRYGLSVVGIKRDAQILQQELLKETVKSGDVLLVMGVWQKITVMAQNMKDLILLDMPKESKLAAPAASQAPYALFSVAVMVALMMSGIVPNVIAGFIGCLLLGAFRCIDMKTAYNAIHFPSIILIIGMMPFSIALQKTGGVAMMVQEFVALTGGANISIYWVLMGLFAATAMVGLFISNGATAVLMAPFAIEVARQLGQSPSAFVMVVAIAASAAFMTPFSPVNTMVVALGNYRFSDFLKVGLPMTIMTMLITTFLVPILFPL</sequence>
<evidence type="ECO:0000256" key="6">
    <source>
        <dbReference type="ARBA" id="ARBA00023136"/>
    </source>
</evidence>
<dbReference type="Pfam" id="PF02080">
    <property type="entry name" value="TrkA_C"/>
    <property type="match status" value="1"/>
</dbReference>
<dbReference type="AlphaFoldDB" id="A0A369YL14"/>
<dbReference type="SUPFAM" id="SSF116726">
    <property type="entry name" value="TrkA C-terminal domain-like"/>
    <property type="match status" value="2"/>
</dbReference>
<evidence type="ECO:0000256" key="4">
    <source>
        <dbReference type="ARBA" id="ARBA00022737"/>
    </source>
</evidence>
<evidence type="ECO:0000259" key="8">
    <source>
        <dbReference type="PROSITE" id="PS51202"/>
    </source>
</evidence>
<dbReference type="InterPro" id="IPR004680">
    <property type="entry name" value="Cit_transptr-like_dom"/>
</dbReference>
<proteinExistence type="predicted"/>
<dbReference type="STRING" id="1035839.GCA_000238795_01278"/>
<dbReference type="GO" id="GO:0005886">
    <property type="term" value="C:plasma membrane"/>
    <property type="evidence" value="ECO:0007669"/>
    <property type="project" value="TreeGrafter"/>
</dbReference>
<feature type="transmembrane region" description="Helical" evidence="7">
    <location>
        <begin position="155"/>
        <end position="174"/>
    </location>
</feature>
<dbReference type="InterPro" id="IPR006037">
    <property type="entry name" value="RCK_C"/>
</dbReference>
<evidence type="ECO:0000313" key="9">
    <source>
        <dbReference type="EMBL" id="RDE72616.1"/>
    </source>
</evidence>
<evidence type="ECO:0000256" key="2">
    <source>
        <dbReference type="ARBA" id="ARBA00022448"/>
    </source>
</evidence>
<feature type="transmembrane region" description="Helical" evidence="7">
    <location>
        <begin position="475"/>
        <end position="494"/>
    </location>
</feature>
<dbReference type="Proteomes" id="UP000253872">
    <property type="component" value="Unassembled WGS sequence"/>
</dbReference>
<keyword evidence="5 7" id="KW-1133">Transmembrane helix</keyword>
<dbReference type="GO" id="GO:0006813">
    <property type="term" value="P:potassium ion transport"/>
    <property type="evidence" value="ECO:0007669"/>
    <property type="project" value="InterPro"/>
</dbReference>
<feature type="transmembrane region" description="Helical" evidence="7">
    <location>
        <begin position="599"/>
        <end position="619"/>
    </location>
</feature>
<dbReference type="RefSeq" id="WP_111402623.1">
    <property type="nucleotide sequence ID" value="NZ_QEPN01000003.1"/>
</dbReference>